<reference evidence="1" key="1">
    <citation type="submission" date="2022-07" db="EMBL/GenBank/DDBJ databases">
        <title>Phylogenomic reconstructions and comparative analyses of Kickxellomycotina fungi.</title>
        <authorList>
            <person name="Reynolds N.K."/>
            <person name="Stajich J.E."/>
            <person name="Barry K."/>
            <person name="Grigoriev I.V."/>
            <person name="Crous P."/>
            <person name="Smith M.E."/>
        </authorList>
    </citation>
    <scope>NUCLEOTIDE SEQUENCE</scope>
    <source>
        <strain evidence="1">Benny 63K</strain>
    </source>
</reference>
<feature type="non-terminal residue" evidence="1">
    <location>
        <position position="60"/>
    </location>
</feature>
<evidence type="ECO:0000313" key="1">
    <source>
        <dbReference type="EMBL" id="KAJ1887661.1"/>
    </source>
</evidence>
<dbReference type="Proteomes" id="UP001150581">
    <property type="component" value="Unassembled WGS sequence"/>
</dbReference>
<dbReference type="EMBL" id="JANBPG010001940">
    <property type="protein sequence ID" value="KAJ1887661.1"/>
    <property type="molecule type" value="Genomic_DNA"/>
</dbReference>
<accession>A0ACC1I615</accession>
<keyword evidence="2" id="KW-1185">Reference proteome</keyword>
<organism evidence="1 2">
    <name type="scientific">Kickxella alabastrina</name>
    <dbReference type="NCBI Taxonomy" id="61397"/>
    <lineage>
        <taxon>Eukaryota</taxon>
        <taxon>Fungi</taxon>
        <taxon>Fungi incertae sedis</taxon>
        <taxon>Zoopagomycota</taxon>
        <taxon>Kickxellomycotina</taxon>
        <taxon>Kickxellomycetes</taxon>
        <taxon>Kickxellales</taxon>
        <taxon>Kickxellaceae</taxon>
        <taxon>Kickxella</taxon>
    </lineage>
</organism>
<name>A0ACC1I615_9FUNG</name>
<protein>
    <submittedName>
        <fullName evidence="1">Uncharacterized protein</fullName>
    </submittedName>
</protein>
<comment type="caution">
    <text evidence="1">The sequence shown here is derived from an EMBL/GenBank/DDBJ whole genome shotgun (WGS) entry which is preliminary data.</text>
</comment>
<gene>
    <name evidence="1" type="ORF">LPJ66_009000</name>
</gene>
<sequence>MTTTATTTEPNTPDNQQQQNQQQQLTRIKFRVSDGRTSTGEFDTNTTLSELRTFIESNLN</sequence>
<evidence type="ECO:0000313" key="2">
    <source>
        <dbReference type="Proteomes" id="UP001150581"/>
    </source>
</evidence>
<proteinExistence type="predicted"/>